<name>A0A9P7KBE2_9AGAR</name>
<keyword evidence="3" id="KW-1185">Reference proteome</keyword>
<comment type="caution">
    <text evidence="2">The sequence shown here is derived from an EMBL/GenBank/DDBJ whole genome shotgun (WGS) entry which is preliminary data.</text>
</comment>
<reference evidence="2" key="1">
    <citation type="submission" date="2020-07" db="EMBL/GenBank/DDBJ databases">
        <authorList>
            <person name="Nieuwenhuis M."/>
            <person name="Van De Peppel L.J.J."/>
        </authorList>
    </citation>
    <scope>NUCLEOTIDE SEQUENCE</scope>
    <source>
        <strain evidence="2">AP01</strain>
        <tissue evidence="2">Mycelium</tissue>
    </source>
</reference>
<dbReference type="OrthoDB" id="2747778at2759"/>
<accession>A0A9P7KBE2</accession>
<dbReference type="AlphaFoldDB" id="A0A9P7KBE2"/>
<keyword evidence="1" id="KW-0472">Membrane</keyword>
<gene>
    <name evidence="2" type="ORF">DXG03_004322</name>
</gene>
<evidence type="ECO:0000256" key="1">
    <source>
        <dbReference type="SAM" id="Phobius"/>
    </source>
</evidence>
<dbReference type="EMBL" id="JABCKV010000258">
    <property type="protein sequence ID" value="KAG5641731.1"/>
    <property type="molecule type" value="Genomic_DNA"/>
</dbReference>
<evidence type="ECO:0000313" key="3">
    <source>
        <dbReference type="Proteomes" id="UP000775547"/>
    </source>
</evidence>
<keyword evidence="1" id="KW-1133">Transmembrane helix</keyword>
<organism evidence="2 3">
    <name type="scientific">Asterophora parasitica</name>
    <dbReference type="NCBI Taxonomy" id="117018"/>
    <lineage>
        <taxon>Eukaryota</taxon>
        <taxon>Fungi</taxon>
        <taxon>Dikarya</taxon>
        <taxon>Basidiomycota</taxon>
        <taxon>Agaricomycotina</taxon>
        <taxon>Agaricomycetes</taxon>
        <taxon>Agaricomycetidae</taxon>
        <taxon>Agaricales</taxon>
        <taxon>Tricholomatineae</taxon>
        <taxon>Lyophyllaceae</taxon>
        <taxon>Asterophora</taxon>
    </lineage>
</organism>
<protein>
    <submittedName>
        <fullName evidence="2">Uncharacterized protein</fullName>
    </submittedName>
</protein>
<keyword evidence="1" id="KW-0812">Transmembrane</keyword>
<feature type="transmembrane region" description="Helical" evidence="1">
    <location>
        <begin position="309"/>
        <end position="327"/>
    </location>
</feature>
<proteinExistence type="predicted"/>
<reference evidence="2" key="2">
    <citation type="submission" date="2021-10" db="EMBL/GenBank/DDBJ databases">
        <title>Phylogenomics reveals ancestral predisposition of the termite-cultivated fungus Termitomyces towards a domesticated lifestyle.</title>
        <authorList>
            <person name="Auxier B."/>
            <person name="Grum-Grzhimaylo A."/>
            <person name="Cardenas M.E."/>
            <person name="Lodge J.D."/>
            <person name="Laessoe T."/>
            <person name="Pedersen O."/>
            <person name="Smith M.E."/>
            <person name="Kuyper T.W."/>
            <person name="Franco-Molano E.A."/>
            <person name="Baroni T.J."/>
            <person name="Aanen D.K."/>
        </authorList>
    </citation>
    <scope>NUCLEOTIDE SEQUENCE</scope>
    <source>
        <strain evidence="2">AP01</strain>
        <tissue evidence="2">Mycelium</tissue>
    </source>
</reference>
<dbReference type="Proteomes" id="UP000775547">
    <property type="component" value="Unassembled WGS sequence"/>
</dbReference>
<evidence type="ECO:0000313" key="2">
    <source>
        <dbReference type="EMBL" id="KAG5641731.1"/>
    </source>
</evidence>
<sequence length="471" mass="51748">MDESPRLLSTLNLYEKAAAEQREAMRIGILPASFPANYFWFSPEACFSRAENPSCRYFDGHEVVVLSPLDDVLARLGTSALVDKLAELTEVARTQLNATIKDAVLANLIKESIPSSKPADRVIDDRYWLSRLEGVWAAVKPAAGCSPLAADYFPIPAEPLPAQEQRGYNKIWKCDACLRPSAAKLATISNIFINVEFTEADAPNVAYNPLIGPSDRIAKYQQAIVNADDLLTFQPTRLFGLSTEKARIQLSLSPFSARSALSLPSLTIAFIRTLSSPSRLSCTSSALPRYIKLALILSSPIIFPLLPPTSLLATLYLLLLCFMVLRLNGKRLPHLRSTPFGRTTLALEGELEEQPWASKGPTPTVVNVCFIARPWQEKIVVDALHTADLETSPTYAPKLLAAFAAHSTPLVGMPNASKVLQAGDQLESALDDPPTRVPHHHEVMAFASPHNARPLKDLEEHIDSRLDVIVW</sequence>